<dbReference type="EMBL" id="NPDV01000022">
    <property type="protein sequence ID" value="PJZ51626.1"/>
    <property type="molecule type" value="Genomic_DNA"/>
</dbReference>
<gene>
    <name evidence="8" type="ORF">CH376_10695</name>
    <name evidence="7" type="ORF">CH380_19470</name>
</gene>
<comment type="caution">
    <text evidence="7">The sequence shown here is derived from an EMBL/GenBank/DDBJ whole genome shotgun (WGS) entry which is preliminary data.</text>
</comment>
<dbReference type="InterPro" id="IPR043128">
    <property type="entry name" value="Rev_trsase/Diguanyl_cyclase"/>
</dbReference>
<dbReference type="PANTHER" id="PTHR11076:SF34">
    <property type="entry name" value="PROTEIN UMUC"/>
    <property type="match status" value="1"/>
</dbReference>
<dbReference type="Proteomes" id="UP000232188">
    <property type="component" value="Unassembled WGS sequence"/>
</dbReference>
<keyword evidence="9" id="KW-1185">Reference proteome</keyword>
<dbReference type="RefSeq" id="WP_100787421.1">
    <property type="nucleotide sequence ID" value="NZ_NPDU01000024.1"/>
</dbReference>
<dbReference type="InterPro" id="IPR050116">
    <property type="entry name" value="DNA_polymerase-Y"/>
</dbReference>
<keyword evidence="4" id="KW-0234">DNA repair</keyword>
<evidence type="ECO:0000259" key="6">
    <source>
        <dbReference type="PROSITE" id="PS50173"/>
    </source>
</evidence>
<organism evidence="7 10">
    <name type="scientific">Leptospira adleri</name>
    <dbReference type="NCBI Taxonomy" id="2023186"/>
    <lineage>
        <taxon>Bacteria</taxon>
        <taxon>Pseudomonadati</taxon>
        <taxon>Spirochaetota</taxon>
        <taxon>Spirochaetia</taxon>
        <taxon>Leptospirales</taxon>
        <taxon>Leptospiraceae</taxon>
        <taxon>Leptospira</taxon>
    </lineage>
</organism>
<reference evidence="9 10" key="1">
    <citation type="submission" date="2017-07" db="EMBL/GenBank/DDBJ databases">
        <title>Leptospira spp. isolated from tropical soils.</title>
        <authorList>
            <person name="Thibeaux R."/>
            <person name="Iraola G."/>
            <person name="Ferres I."/>
            <person name="Bierque E."/>
            <person name="Girault D."/>
            <person name="Soupe-Gilbert M.-E."/>
            <person name="Picardeau M."/>
            <person name="Goarant C."/>
        </authorList>
    </citation>
    <scope>NUCLEOTIDE SEQUENCE [LARGE SCALE GENOMIC DNA]</scope>
    <source>
        <strain evidence="7 10">FH2-B-C1</strain>
        <strain evidence="8 9">FH2-B-D1</strain>
    </source>
</reference>
<dbReference type="EMBL" id="NPDU01000024">
    <property type="protein sequence ID" value="PJZ61865.1"/>
    <property type="molecule type" value="Genomic_DNA"/>
</dbReference>
<comment type="similarity">
    <text evidence="1">Belongs to the DNA polymerase type-Y family.</text>
</comment>
<evidence type="ECO:0000256" key="2">
    <source>
        <dbReference type="ARBA" id="ARBA00022763"/>
    </source>
</evidence>
<evidence type="ECO:0000256" key="4">
    <source>
        <dbReference type="ARBA" id="ARBA00023204"/>
    </source>
</evidence>
<dbReference type="GO" id="GO:0006281">
    <property type="term" value="P:DNA repair"/>
    <property type="evidence" value="ECO:0007669"/>
    <property type="project" value="UniProtKB-KW"/>
</dbReference>
<dbReference type="Proteomes" id="UP000232149">
    <property type="component" value="Unassembled WGS sequence"/>
</dbReference>
<dbReference type="InterPro" id="IPR025188">
    <property type="entry name" value="DUF4113"/>
</dbReference>
<dbReference type="InterPro" id="IPR001126">
    <property type="entry name" value="UmuC"/>
</dbReference>
<dbReference type="GO" id="GO:0003887">
    <property type="term" value="F:DNA-directed DNA polymerase activity"/>
    <property type="evidence" value="ECO:0007669"/>
    <property type="project" value="TreeGrafter"/>
</dbReference>
<dbReference type="GO" id="GO:0042276">
    <property type="term" value="P:error-prone translesion synthesis"/>
    <property type="evidence" value="ECO:0007669"/>
    <property type="project" value="TreeGrafter"/>
</dbReference>
<evidence type="ECO:0000313" key="10">
    <source>
        <dbReference type="Proteomes" id="UP000232188"/>
    </source>
</evidence>
<evidence type="ECO:0000313" key="9">
    <source>
        <dbReference type="Proteomes" id="UP000232149"/>
    </source>
</evidence>
<evidence type="ECO:0000256" key="3">
    <source>
        <dbReference type="ARBA" id="ARBA00023199"/>
    </source>
</evidence>
<dbReference type="Gene3D" id="3.40.1170.60">
    <property type="match status" value="1"/>
</dbReference>
<evidence type="ECO:0000313" key="7">
    <source>
        <dbReference type="EMBL" id="PJZ51626.1"/>
    </source>
</evidence>
<dbReference type="SUPFAM" id="SSF56672">
    <property type="entry name" value="DNA/RNA polymerases"/>
    <property type="match status" value="1"/>
</dbReference>
<dbReference type="InterPro" id="IPR043502">
    <property type="entry name" value="DNA/RNA_pol_sf"/>
</dbReference>
<keyword evidence="2" id="KW-0227">DNA damage</keyword>
<dbReference type="Pfam" id="PF13438">
    <property type="entry name" value="DUF4113"/>
    <property type="match status" value="1"/>
</dbReference>
<dbReference type="AlphaFoldDB" id="A0A2M9YJF1"/>
<accession>A0A2M9YJF1</accession>
<sequence>MYALIDCNSFYVSCERIFRPDLQKKPVVVLSNNDGCVVSRSQEAKDLGVKMGEAVFLRKEYFTENRIEMFSSNYTLYGDISRRVMNLLSDFSPEMEIYSIDEAFLGFSGIAEESHPGIARRIKETIPRNTGIPVSVGMGPTRTLAKLANHIAKKRKEYNGVYIIKNESVREEALRMVSIGDVWGVGPSYRKKLEKVGIETAYDFSRMNVHWVRKNLTVVGARMNYELRGIPCSGLVPPDAEKKSISIARSFGEMQEDFDSMAAAVATFASRAAYKLRRQKSFANMVLVFIHTNPHRQDLEQYARNIVVRLPVASDSTFEIVRYALAGLRQIYKPGFKYKKAGIVLDGIVSGTGIQPGLFDCVDRPRDAKIMEVIDSMNSKFGKERIRLAVTAQKDSWKLRQEHHSPNYTTDWKEIINVLS</sequence>
<dbReference type="Pfam" id="PF00817">
    <property type="entry name" value="IMS"/>
    <property type="match status" value="1"/>
</dbReference>
<evidence type="ECO:0000313" key="8">
    <source>
        <dbReference type="EMBL" id="PJZ61865.1"/>
    </source>
</evidence>
<dbReference type="GO" id="GO:0005829">
    <property type="term" value="C:cytosol"/>
    <property type="evidence" value="ECO:0007669"/>
    <property type="project" value="TreeGrafter"/>
</dbReference>
<dbReference type="Gene3D" id="1.10.150.20">
    <property type="entry name" value="5' to 3' exonuclease, C-terminal subdomain"/>
    <property type="match status" value="1"/>
</dbReference>
<dbReference type="GO" id="GO:0003684">
    <property type="term" value="F:damaged DNA binding"/>
    <property type="evidence" value="ECO:0007669"/>
    <property type="project" value="InterPro"/>
</dbReference>
<evidence type="ECO:0000256" key="5">
    <source>
        <dbReference type="ARBA" id="ARBA00023236"/>
    </source>
</evidence>
<dbReference type="PANTHER" id="PTHR11076">
    <property type="entry name" value="DNA REPAIR POLYMERASE UMUC / TRANSFERASE FAMILY MEMBER"/>
    <property type="match status" value="1"/>
</dbReference>
<keyword evidence="5" id="KW-0742">SOS response</keyword>
<dbReference type="PROSITE" id="PS50173">
    <property type="entry name" value="UMUC"/>
    <property type="match status" value="1"/>
</dbReference>
<evidence type="ECO:0000256" key="1">
    <source>
        <dbReference type="ARBA" id="ARBA00010945"/>
    </source>
</evidence>
<name>A0A2M9YJF1_9LEPT</name>
<keyword evidence="3" id="KW-0741">SOS mutagenesis</keyword>
<proteinExistence type="inferred from homology"/>
<dbReference type="Pfam" id="PF11799">
    <property type="entry name" value="IMS_C"/>
    <property type="match status" value="1"/>
</dbReference>
<dbReference type="GO" id="GO:0009432">
    <property type="term" value="P:SOS response"/>
    <property type="evidence" value="ECO:0007669"/>
    <property type="project" value="UniProtKB-KW"/>
</dbReference>
<dbReference type="CDD" id="cd01700">
    <property type="entry name" value="PolY_Pol_V_umuC"/>
    <property type="match status" value="1"/>
</dbReference>
<dbReference type="InterPro" id="IPR017961">
    <property type="entry name" value="DNA_pol_Y-fam_little_finger"/>
</dbReference>
<protein>
    <submittedName>
        <fullName evidence="7">ImpB/MucB/SamB family protein</fullName>
    </submittedName>
</protein>
<feature type="domain" description="UmuC" evidence="6">
    <location>
        <begin position="2"/>
        <end position="186"/>
    </location>
</feature>
<dbReference type="Gene3D" id="3.30.70.270">
    <property type="match status" value="1"/>
</dbReference>